<comment type="cofactor">
    <cofactor evidence="1">
        <name>heme b</name>
        <dbReference type="ChEBI" id="CHEBI:60344"/>
    </cofactor>
</comment>
<dbReference type="Gene3D" id="2.40.30.10">
    <property type="entry name" value="Translation factors"/>
    <property type="match status" value="1"/>
</dbReference>
<evidence type="ECO:0000313" key="19">
    <source>
        <dbReference type="RefSeq" id="XP_030976622.1"/>
    </source>
</evidence>
<keyword evidence="12" id="KW-0408">Iron</keyword>
<dbReference type="SUPFAM" id="SSF63380">
    <property type="entry name" value="Riboflavin synthase domain-like"/>
    <property type="match status" value="1"/>
</dbReference>
<dbReference type="GO" id="GO:0008941">
    <property type="term" value="F:nitric oxide dioxygenase NAD(P)H activity"/>
    <property type="evidence" value="ECO:0007669"/>
    <property type="project" value="UniProtKB-EC"/>
</dbReference>
<dbReference type="Pfam" id="PF00042">
    <property type="entry name" value="Globin"/>
    <property type="match status" value="1"/>
</dbReference>
<dbReference type="Gene3D" id="1.10.490.10">
    <property type="entry name" value="Globins"/>
    <property type="match status" value="1"/>
</dbReference>
<dbReference type="PRINTS" id="PR00371">
    <property type="entry name" value="FPNCR"/>
</dbReference>
<dbReference type="GO" id="GO:0046210">
    <property type="term" value="P:nitric oxide catabolic process"/>
    <property type="evidence" value="ECO:0007669"/>
    <property type="project" value="TreeGrafter"/>
</dbReference>
<dbReference type="InterPro" id="IPR012292">
    <property type="entry name" value="Globin/Proto"/>
</dbReference>
<evidence type="ECO:0000256" key="9">
    <source>
        <dbReference type="ARBA" id="ARBA00022827"/>
    </source>
</evidence>
<dbReference type="GeneID" id="41966636"/>
<keyword evidence="11" id="KW-0560">Oxidoreductase</keyword>
<dbReference type="FunFam" id="1.10.490.10:FF:000003">
    <property type="entry name" value="Flavohemoprotein"/>
    <property type="match status" value="1"/>
</dbReference>
<evidence type="ECO:0000256" key="6">
    <source>
        <dbReference type="ARBA" id="ARBA00022617"/>
    </source>
</evidence>
<dbReference type="GO" id="GO:0009636">
    <property type="term" value="P:response to toxic substance"/>
    <property type="evidence" value="ECO:0007669"/>
    <property type="project" value="UniProtKB-KW"/>
</dbReference>
<dbReference type="InterPro" id="IPR009050">
    <property type="entry name" value="Globin-like_sf"/>
</dbReference>
<evidence type="ECO:0000256" key="12">
    <source>
        <dbReference type="ARBA" id="ARBA00023004"/>
    </source>
</evidence>
<proteinExistence type="inferred from homology"/>
<evidence type="ECO:0000256" key="15">
    <source>
        <dbReference type="ARBA" id="ARBA00049433"/>
    </source>
</evidence>
<protein>
    <recommendedName>
        <fullName evidence="4">nitric oxide dioxygenase</fullName>
        <ecNumber evidence="4">1.14.12.17</ecNumber>
    </recommendedName>
</protein>
<dbReference type="SUPFAM" id="SSF46458">
    <property type="entry name" value="Globin-like"/>
    <property type="match status" value="1"/>
</dbReference>
<evidence type="ECO:0000256" key="5">
    <source>
        <dbReference type="ARBA" id="ARBA00022575"/>
    </source>
</evidence>
<reference evidence="19" key="2">
    <citation type="submission" date="2019-10" db="EMBL/GenBank/DDBJ databases">
        <authorList>
            <consortium name="NCBI Genome Project"/>
        </authorList>
    </citation>
    <scope>NUCLEOTIDE SEQUENCE</scope>
    <source>
        <strain evidence="19">NI907</strain>
    </source>
</reference>
<dbReference type="KEGG" id="pgri:PgNI_11767"/>
<dbReference type="InterPro" id="IPR001709">
    <property type="entry name" value="Flavoprot_Pyr_Nucl_cyt_Rdtase"/>
</dbReference>
<dbReference type="InterPro" id="IPR017938">
    <property type="entry name" value="Riboflavin_synthase-like_b-brl"/>
</dbReference>
<comment type="similarity">
    <text evidence="3">In the C-terminal section; belongs to the flavoprotein pyridine nucleotide cytochrome reductase family.</text>
</comment>
<keyword evidence="7" id="KW-0285">Flavoprotein</keyword>
<dbReference type="EC" id="1.14.12.17" evidence="4"/>
<dbReference type="Proteomes" id="UP000515153">
    <property type="component" value="Chromosome V"/>
</dbReference>
<evidence type="ECO:0000313" key="18">
    <source>
        <dbReference type="Proteomes" id="UP000515153"/>
    </source>
</evidence>
<dbReference type="GO" id="GO:0046872">
    <property type="term" value="F:metal ion binding"/>
    <property type="evidence" value="ECO:0007669"/>
    <property type="project" value="UniProtKB-KW"/>
</dbReference>
<dbReference type="PROSITE" id="PS01033">
    <property type="entry name" value="GLOBIN"/>
    <property type="match status" value="1"/>
</dbReference>
<dbReference type="GO" id="GO:0071949">
    <property type="term" value="F:FAD binding"/>
    <property type="evidence" value="ECO:0007669"/>
    <property type="project" value="TreeGrafter"/>
</dbReference>
<keyword evidence="13" id="KW-0520">NAD</keyword>
<dbReference type="FunFam" id="2.40.30.10:FF:000034">
    <property type="entry name" value="Flavohemoprotein"/>
    <property type="match status" value="1"/>
</dbReference>
<dbReference type="InterPro" id="IPR000971">
    <property type="entry name" value="Globin"/>
</dbReference>
<dbReference type="AlphaFoldDB" id="A0A6P8ANZ4"/>
<dbReference type="PANTHER" id="PTHR43396">
    <property type="entry name" value="FLAVOHEMOPROTEIN"/>
    <property type="match status" value="1"/>
</dbReference>
<evidence type="ECO:0000256" key="11">
    <source>
        <dbReference type="ARBA" id="ARBA00023002"/>
    </source>
</evidence>
<keyword evidence="10" id="KW-0521">NADP</keyword>
<evidence type="ECO:0000256" key="13">
    <source>
        <dbReference type="ARBA" id="ARBA00023027"/>
    </source>
</evidence>
<dbReference type="PROSITE" id="PS51384">
    <property type="entry name" value="FAD_FR"/>
    <property type="match status" value="1"/>
</dbReference>
<dbReference type="Gene3D" id="3.40.50.80">
    <property type="entry name" value="Nucleotide-binding domain of ferredoxin-NADP reductase (FNR) module"/>
    <property type="match status" value="1"/>
</dbReference>
<reference evidence="18 19" key="1">
    <citation type="journal article" date="2019" name="Mol. Biol. Evol.">
        <title>Blast fungal genomes show frequent chromosomal changes, gene gains and losses, and effector gene turnover.</title>
        <authorList>
            <person name="Gomez Luciano L.B."/>
            <person name="Jason Tsai I."/>
            <person name="Chuma I."/>
            <person name="Tosa Y."/>
            <person name="Chen Y.H."/>
            <person name="Li J.Y."/>
            <person name="Li M.Y."/>
            <person name="Jade Lu M.Y."/>
            <person name="Nakayashiki H."/>
            <person name="Li W.H."/>
        </authorList>
    </citation>
    <scope>NUCLEOTIDE SEQUENCE [LARGE SCALE GENOMIC DNA]</scope>
    <source>
        <strain evidence="18 19">NI907</strain>
    </source>
</reference>
<evidence type="ECO:0000256" key="14">
    <source>
        <dbReference type="ARBA" id="ARBA00048649"/>
    </source>
</evidence>
<name>A0A6P8ANZ4_PYRGI</name>
<keyword evidence="9" id="KW-0274">FAD</keyword>
<keyword evidence="8" id="KW-0479">Metal-binding</keyword>
<evidence type="ECO:0000256" key="10">
    <source>
        <dbReference type="ARBA" id="ARBA00022857"/>
    </source>
</evidence>
<keyword evidence="6" id="KW-0349">Heme</keyword>
<sequence>MSAVRDKQQPDAAPAAAAAAAAAAAENKPAPSITPEQIAIVKSTAPVLKEHGVTITTVFYKNMIDAHPELHNVFSTTSQATGAQPRALASAVLAYATYIDDLAKLSHAVSRIAHKHVSLHITPDQYDIVGKYLIEAIGQVLGDAATPDIVAAWIAAYGVLADVFIGVEGKMYQEHSDWLGFRKFKVLRKEAEAESITSFYLTPSDGRTPLPRFLPGQYVSVQLFVPELGYLQSRQYSLSEGYKKGGEHYRISVKREEGVEVGAPGIISNMLHDKISVGDEVEVSHPQGEFFVDPADETKAGTPLVLLSAGVGATPLLSILESVTVADGGVPAPAATRPVSWIHASRSRAQRPFETRVAEIQKAVGEERMRTRLFLGKIDPEKDVTNEHFHFGGGRMDLGKLDADRDLHKTDARAEYYLCGPEAWMLDMREKLEQMGVAHERIHLELFATGDVQ</sequence>
<accession>A0A6P8ANZ4</accession>
<dbReference type="GO" id="GO:0071500">
    <property type="term" value="P:cellular response to nitrosative stress"/>
    <property type="evidence" value="ECO:0007669"/>
    <property type="project" value="TreeGrafter"/>
</dbReference>
<comment type="cofactor">
    <cofactor evidence="2">
        <name>FAD</name>
        <dbReference type="ChEBI" id="CHEBI:57692"/>
    </cofactor>
</comment>
<keyword evidence="18" id="KW-1185">Reference proteome</keyword>
<feature type="domain" description="FAD-binding FR-type" evidence="17">
    <location>
        <begin position="179"/>
        <end position="293"/>
    </location>
</feature>
<dbReference type="PANTHER" id="PTHR43396:SF3">
    <property type="entry name" value="FLAVOHEMOPROTEIN"/>
    <property type="match status" value="1"/>
</dbReference>
<comment type="catalytic activity">
    <reaction evidence="14">
        <text>2 nitric oxide + NADH + 2 O2 = 2 nitrate + NAD(+) + H(+)</text>
        <dbReference type="Rhea" id="RHEA:19469"/>
        <dbReference type="ChEBI" id="CHEBI:15378"/>
        <dbReference type="ChEBI" id="CHEBI:15379"/>
        <dbReference type="ChEBI" id="CHEBI:16480"/>
        <dbReference type="ChEBI" id="CHEBI:17632"/>
        <dbReference type="ChEBI" id="CHEBI:57540"/>
        <dbReference type="ChEBI" id="CHEBI:57945"/>
        <dbReference type="EC" id="1.14.12.17"/>
    </reaction>
</comment>
<evidence type="ECO:0000256" key="8">
    <source>
        <dbReference type="ARBA" id="ARBA00022723"/>
    </source>
</evidence>
<evidence type="ECO:0000259" key="17">
    <source>
        <dbReference type="PROSITE" id="PS51384"/>
    </source>
</evidence>
<feature type="domain" description="Globin" evidence="16">
    <location>
        <begin position="32"/>
        <end position="169"/>
    </location>
</feature>
<dbReference type="CDD" id="cd08922">
    <property type="entry name" value="FHb-globin"/>
    <property type="match status" value="1"/>
</dbReference>
<dbReference type="SUPFAM" id="SSF52343">
    <property type="entry name" value="Ferredoxin reductase-like, C-terminal NADP-linked domain"/>
    <property type="match status" value="1"/>
</dbReference>
<evidence type="ECO:0000256" key="4">
    <source>
        <dbReference type="ARBA" id="ARBA00012229"/>
    </source>
</evidence>
<organism evidence="18 19">
    <name type="scientific">Pyricularia grisea</name>
    <name type="common">Crabgrass-specific blast fungus</name>
    <name type="synonym">Magnaporthe grisea</name>
    <dbReference type="NCBI Taxonomy" id="148305"/>
    <lineage>
        <taxon>Eukaryota</taxon>
        <taxon>Fungi</taxon>
        <taxon>Dikarya</taxon>
        <taxon>Ascomycota</taxon>
        <taxon>Pezizomycotina</taxon>
        <taxon>Sordariomycetes</taxon>
        <taxon>Sordariomycetidae</taxon>
        <taxon>Magnaporthales</taxon>
        <taxon>Pyriculariaceae</taxon>
        <taxon>Pyricularia</taxon>
    </lineage>
</organism>
<evidence type="ECO:0000259" key="16">
    <source>
        <dbReference type="PROSITE" id="PS01033"/>
    </source>
</evidence>
<comment type="catalytic activity">
    <reaction evidence="15">
        <text>2 nitric oxide + NADPH + 2 O2 = 2 nitrate + NADP(+) + H(+)</text>
        <dbReference type="Rhea" id="RHEA:19465"/>
        <dbReference type="ChEBI" id="CHEBI:15378"/>
        <dbReference type="ChEBI" id="CHEBI:15379"/>
        <dbReference type="ChEBI" id="CHEBI:16480"/>
        <dbReference type="ChEBI" id="CHEBI:17632"/>
        <dbReference type="ChEBI" id="CHEBI:57783"/>
        <dbReference type="ChEBI" id="CHEBI:58349"/>
        <dbReference type="EC" id="1.14.12.17"/>
    </reaction>
</comment>
<dbReference type="CDD" id="cd06184">
    <property type="entry name" value="flavohem_like_fad_nad_binding"/>
    <property type="match status" value="1"/>
</dbReference>
<evidence type="ECO:0000256" key="3">
    <source>
        <dbReference type="ARBA" id="ARBA00006401"/>
    </source>
</evidence>
<evidence type="ECO:0000256" key="7">
    <source>
        <dbReference type="ARBA" id="ARBA00022630"/>
    </source>
</evidence>
<evidence type="ECO:0000256" key="1">
    <source>
        <dbReference type="ARBA" id="ARBA00001970"/>
    </source>
</evidence>
<keyword evidence="5" id="KW-0216">Detoxification</keyword>
<dbReference type="InterPro" id="IPR017927">
    <property type="entry name" value="FAD-bd_FR_type"/>
</dbReference>
<reference evidence="19" key="3">
    <citation type="submission" date="2025-08" db="UniProtKB">
        <authorList>
            <consortium name="RefSeq"/>
        </authorList>
    </citation>
    <scope>IDENTIFICATION</scope>
    <source>
        <strain evidence="19">NI907</strain>
    </source>
</reference>
<dbReference type="InterPro" id="IPR039261">
    <property type="entry name" value="FNR_nucleotide-bd"/>
</dbReference>
<gene>
    <name evidence="19" type="ORF">PgNI_11767</name>
</gene>
<dbReference type="GO" id="GO:0019825">
    <property type="term" value="F:oxygen binding"/>
    <property type="evidence" value="ECO:0007669"/>
    <property type="project" value="InterPro"/>
</dbReference>
<dbReference type="GO" id="GO:0020037">
    <property type="term" value="F:heme binding"/>
    <property type="evidence" value="ECO:0007669"/>
    <property type="project" value="InterPro"/>
</dbReference>
<evidence type="ECO:0000256" key="2">
    <source>
        <dbReference type="ARBA" id="ARBA00001974"/>
    </source>
</evidence>
<dbReference type="RefSeq" id="XP_030976622.1">
    <property type="nucleotide sequence ID" value="XM_031131731.1"/>
</dbReference>